<dbReference type="InterPro" id="IPR010982">
    <property type="entry name" value="Lambda_DNA-bd_dom_sf"/>
</dbReference>
<dbReference type="GeneID" id="69567777"/>
<comment type="caution">
    <text evidence="1">The sequence shown here is derived from an EMBL/GenBank/DDBJ whole genome shotgun (WGS) entry which is preliminary data.</text>
</comment>
<evidence type="ECO:0000313" key="2">
    <source>
        <dbReference type="Proteomes" id="UP001260773"/>
    </source>
</evidence>
<name>A0A2N8PXK9_ENTAV</name>
<dbReference type="EMBL" id="JARPWH010000001">
    <property type="protein sequence ID" value="MDT2400881.1"/>
    <property type="molecule type" value="Genomic_DNA"/>
</dbReference>
<proteinExistence type="predicted"/>
<gene>
    <name evidence="1" type="ORF">P7D43_00735</name>
</gene>
<dbReference type="GO" id="GO:0003677">
    <property type="term" value="F:DNA binding"/>
    <property type="evidence" value="ECO:0007669"/>
    <property type="project" value="InterPro"/>
</dbReference>
<evidence type="ECO:0008006" key="3">
    <source>
        <dbReference type="Google" id="ProtNLM"/>
    </source>
</evidence>
<dbReference type="Proteomes" id="UP001260773">
    <property type="component" value="Unassembled WGS sequence"/>
</dbReference>
<dbReference type="RefSeq" id="WP_070558248.1">
    <property type="nucleotide sequence ID" value="NZ_CAKOCJ010000012.1"/>
</dbReference>
<protein>
    <recommendedName>
        <fullName evidence="3">Antirepressor</fullName>
    </recommendedName>
</protein>
<reference evidence="1" key="1">
    <citation type="submission" date="2023-03" db="EMBL/GenBank/DDBJ databases">
        <authorList>
            <person name="Shen W."/>
            <person name="Cai J."/>
        </authorList>
    </citation>
    <scope>NUCLEOTIDE SEQUENCE</scope>
    <source>
        <strain evidence="1">P33-2</strain>
    </source>
</reference>
<dbReference type="SUPFAM" id="SSF47413">
    <property type="entry name" value="lambda repressor-like DNA-binding domains"/>
    <property type="match status" value="1"/>
</dbReference>
<accession>A0A2N8PXK9</accession>
<dbReference type="AlphaFoldDB" id="A0A2N8PXK9"/>
<evidence type="ECO:0000313" key="1">
    <source>
        <dbReference type="EMBL" id="MDT2400881.1"/>
    </source>
</evidence>
<sequence>MPSTDIGREKILRFIEENNISIRDLAVVYGLTPQDMTNYLNGKLKNKKSNQVVLQIISDYKIR</sequence>
<organism evidence="1 2">
    <name type="scientific">Enterococcus avium</name>
    <name type="common">Streptococcus avium</name>
    <dbReference type="NCBI Taxonomy" id="33945"/>
    <lineage>
        <taxon>Bacteria</taxon>
        <taxon>Bacillati</taxon>
        <taxon>Bacillota</taxon>
        <taxon>Bacilli</taxon>
        <taxon>Lactobacillales</taxon>
        <taxon>Enterococcaceae</taxon>
        <taxon>Enterococcus</taxon>
    </lineage>
</organism>